<dbReference type="AlphaFoldDB" id="A0A167H501"/>
<evidence type="ECO:0000313" key="1">
    <source>
        <dbReference type="EMBL" id="KZO91238.1"/>
    </source>
</evidence>
<organism evidence="1 2">
    <name type="scientific">Calocera viscosa (strain TUFC12733)</name>
    <dbReference type="NCBI Taxonomy" id="1330018"/>
    <lineage>
        <taxon>Eukaryota</taxon>
        <taxon>Fungi</taxon>
        <taxon>Dikarya</taxon>
        <taxon>Basidiomycota</taxon>
        <taxon>Agaricomycotina</taxon>
        <taxon>Dacrymycetes</taxon>
        <taxon>Dacrymycetales</taxon>
        <taxon>Dacrymycetaceae</taxon>
        <taxon>Calocera</taxon>
    </lineage>
</organism>
<dbReference type="OrthoDB" id="276388at2759"/>
<accession>A0A167H501</accession>
<name>A0A167H501_CALVF</name>
<evidence type="ECO:0000313" key="2">
    <source>
        <dbReference type="Proteomes" id="UP000076738"/>
    </source>
</evidence>
<gene>
    <name evidence="1" type="ORF">CALVIDRAFT_568393</name>
</gene>
<dbReference type="EMBL" id="KV417326">
    <property type="protein sequence ID" value="KZO91238.1"/>
    <property type="molecule type" value="Genomic_DNA"/>
</dbReference>
<reference evidence="1 2" key="1">
    <citation type="journal article" date="2016" name="Mol. Biol. Evol.">
        <title>Comparative Genomics of Early-Diverging Mushroom-Forming Fungi Provides Insights into the Origins of Lignocellulose Decay Capabilities.</title>
        <authorList>
            <person name="Nagy L.G."/>
            <person name="Riley R."/>
            <person name="Tritt A."/>
            <person name="Adam C."/>
            <person name="Daum C."/>
            <person name="Floudas D."/>
            <person name="Sun H."/>
            <person name="Yadav J.S."/>
            <person name="Pangilinan J."/>
            <person name="Larsson K.H."/>
            <person name="Matsuura K."/>
            <person name="Barry K."/>
            <person name="Labutti K."/>
            <person name="Kuo R."/>
            <person name="Ohm R.A."/>
            <person name="Bhattacharya S.S."/>
            <person name="Shirouzu T."/>
            <person name="Yoshinaga Y."/>
            <person name="Martin F.M."/>
            <person name="Grigoriev I.V."/>
            <person name="Hibbett D.S."/>
        </authorList>
    </citation>
    <scope>NUCLEOTIDE SEQUENCE [LARGE SCALE GENOMIC DNA]</scope>
    <source>
        <strain evidence="1 2">TUFC12733</strain>
    </source>
</reference>
<dbReference type="STRING" id="1330018.A0A167H501"/>
<keyword evidence="2" id="KW-1185">Reference proteome</keyword>
<dbReference type="Proteomes" id="UP000076738">
    <property type="component" value="Unassembled WGS sequence"/>
</dbReference>
<proteinExistence type="predicted"/>
<protein>
    <submittedName>
        <fullName evidence="1">Uncharacterized protein</fullName>
    </submittedName>
</protein>
<sequence length="298" mass="33130">MAPQALQTVYDYTVETVQYLNDGEMWYGKKYSTLRHTRPFIYYSGTRTAVPLSIFGKEPLPEDRRVFLQRRGYRTGLLGWTLGSLLGGAHLPGWDVTPETQAVWSSTELLSAKQQEQYDKDVARLFLPSSAPGQVLQQTLLVHIPVASGDGYFRLRVMGEGEELAVSAVFRVGSLTWASAQPRGASPVGIIPELGVRGAFLAAKTAAWTAFYAAFPFLKLAEWLPGAPGQRWMLYAYRLAGGDTKRQALDERYGVSERFRRAGESVQRGVPFGAVGVRTEVDLRRDREEGRGGVSFDR</sequence>